<evidence type="ECO:0000313" key="4">
    <source>
        <dbReference type="Proteomes" id="UP000008810"/>
    </source>
</evidence>
<dbReference type="AlphaFoldDB" id="A0A0Q3QPR6"/>
<sequence>MDLGSDTAHAEQQHSSKTASTSGNSSNKTAAGGGRGLLSSIGTCKRSSPARKSTTVKFDGRRTWRRQRRFCGLRERRDESWGSPRACRHSESNGGSGSSRGRWRRWGVVELTAVTGSFVAGPARAAWARGEGGDGIPGARRSFRCRVCAGEVTGRGSAGGALCRRRGRRCGADGAGTEEEEARPGGARGSRGRSGSWAAREERRRRR</sequence>
<reference evidence="3" key="3">
    <citation type="submission" date="2018-08" db="UniProtKB">
        <authorList>
            <consortium name="EnsemblPlants"/>
        </authorList>
    </citation>
    <scope>IDENTIFICATION</scope>
    <source>
        <strain evidence="3">cv. Bd21</strain>
    </source>
</reference>
<feature type="region of interest" description="Disordered" evidence="1">
    <location>
        <begin position="1"/>
        <end position="59"/>
    </location>
</feature>
<feature type="region of interest" description="Disordered" evidence="1">
    <location>
        <begin position="82"/>
        <end position="101"/>
    </location>
</feature>
<dbReference type="EnsemblPlants" id="KQK03458">
    <property type="protein sequence ID" value="KQK03458"/>
    <property type="gene ID" value="BRADI_2g07975v3"/>
</dbReference>
<accession>A0A0Q3QPR6</accession>
<dbReference type="Proteomes" id="UP000008810">
    <property type="component" value="Chromosome 2"/>
</dbReference>
<name>A0A0Q3QPR6_BRADI</name>
<proteinExistence type="predicted"/>
<evidence type="ECO:0000313" key="2">
    <source>
        <dbReference type="EMBL" id="KQK03458.1"/>
    </source>
</evidence>
<dbReference type="Gramene" id="KQK03458">
    <property type="protein sequence ID" value="KQK03458"/>
    <property type="gene ID" value="BRADI_2g07975v3"/>
</dbReference>
<organism evidence="2">
    <name type="scientific">Brachypodium distachyon</name>
    <name type="common">Purple false brome</name>
    <name type="synonym">Trachynia distachya</name>
    <dbReference type="NCBI Taxonomy" id="15368"/>
    <lineage>
        <taxon>Eukaryota</taxon>
        <taxon>Viridiplantae</taxon>
        <taxon>Streptophyta</taxon>
        <taxon>Embryophyta</taxon>
        <taxon>Tracheophyta</taxon>
        <taxon>Spermatophyta</taxon>
        <taxon>Magnoliopsida</taxon>
        <taxon>Liliopsida</taxon>
        <taxon>Poales</taxon>
        <taxon>Poaceae</taxon>
        <taxon>BOP clade</taxon>
        <taxon>Pooideae</taxon>
        <taxon>Stipodae</taxon>
        <taxon>Brachypodieae</taxon>
        <taxon>Brachypodium</taxon>
    </lineage>
</organism>
<reference evidence="2 3" key="1">
    <citation type="journal article" date="2010" name="Nature">
        <title>Genome sequencing and analysis of the model grass Brachypodium distachyon.</title>
        <authorList>
            <consortium name="International Brachypodium Initiative"/>
        </authorList>
    </citation>
    <scope>NUCLEOTIDE SEQUENCE [LARGE SCALE GENOMIC DNA]</scope>
    <source>
        <strain evidence="2 3">Bd21</strain>
    </source>
</reference>
<feature type="compositionally biased region" description="Polar residues" evidence="1">
    <location>
        <begin position="40"/>
        <end position="56"/>
    </location>
</feature>
<feature type="region of interest" description="Disordered" evidence="1">
    <location>
        <begin position="167"/>
        <end position="207"/>
    </location>
</feature>
<reference evidence="2" key="2">
    <citation type="submission" date="2017-06" db="EMBL/GenBank/DDBJ databases">
        <title>WGS assembly of Brachypodium distachyon.</title>
        <authorList>
            <consortium name="The International Brachypodium Initiative"/>
            <person name="Lucas S."/>
            <person name="Harmon-Smith M."/>
            <person name="Lail K."/>
            <person name="Tice H."/>
            <person name="Grimwood J."/>
            <person name="Bruce D."/>
            <person name="Barry K."/>
            <person name="Shu S."/>
            <person name="Lindquist E."/>
            <person name="Wang M."/>
            <person name="Pitluck S."/>
            <person name="Vogel J.P."/>
            <person name="Garvin D.F."/>
            <person name="Mockler T.C."/>
            <person name="Schmutz J."/>
            <person name="Rokhsar D."/>
            <person name="Bevan M.W."/>
        </authorList>
    </citation>
    <scope>NUCLEOTIDE SEQUENCE</scope>
    <source>
        <strain evidence="2">Bd21</strain>
    </source>
</reference>
<evidence type="ECO:0000313" key="3">
    <source>
        <dbReference type="EnsemblPlants" id="KQK03458"/>
    </source>
</evidence>
<protein>
    <submittedName>
        <fullName evidence="2 3">Uncharacterized protein</fullName>
    </submittedName>
</protein>
<dbReference type="InParanoid" id="A0A0Q3QPR6"/>
<evidence type="ECO:0000256" key="1">
    <source>
        <dbReference type="SAM" id="MobiDB-lite"/>
    </source>
</evidence>
<gene>
    <name evidence="2" type="ORF">BRADI_2g07975v3</name>
</gene>
<keyword evidence="4" id="KW-1185">Reference proteome</keyword>
<feature type="compositionally biased region" description="Low complexity" evidence="1">
    <location>
        <begin position="15"/>
        <end position="30"/>
    </location>
</feature>
<dbReference type="EMBL" id="CM000881">
    <property type="protein sequence ID" value="KQK03458.1"/>
    <property type="molecule type" value="Genomic_DNA"/>
</dbReference>